<evidence type="ECO:0000259" key="3">
    <source>
        <dbReference type="PROSITE" id="PS50211"/>
    </source>
</evidence>
<dbReference type="GO" id="GO:0005737">
    <property type="term" value="C:cytoplasm"/>
    <property type="evidence" value="ECO:0007669"/>
    <property type="project" value="TreeGrafter"/>
</dbReference>
<feature type="region of interest" description="Disordered" evidence="2">
    <location>
        <begin position="1"/>
        <end position="68"/>
    </location>
</feature>
<keyword evidence="5" id="KW-1185">Reference proteome</keyword>
<dbReference type="Proteomes" id="UP000290900">
    <property type="component" value="Unassembled WGS sequence"/>
</dbReference>
<proteinExistence type="inferred from homology"/>
<dbReference type="FunCoup" id="A0A448YLF3">
    <property type="interactions" value="248"/>
</dbReference>
<reference evidence="4 5" key="1">
    <citation type="submission" date="2018-12" db="EMBL/GenBank/DDBJ databases">
        <authorList>
            <person name="Tiukova I."/>
            <person name="Dainat J."/>
        </authorList>
    </citation>
    <scope>NUCLEOTIDE SEQUENCE [LARGE SCALE GENOMIC DNA]</scope>
</reference>
<feature type="compositionally biased region" description="Basic and acidic residues" evidence="2">
    <location>
        <begin position="26"/>
        <end position="40"/>
    </location>
</feature>
<organism evidence="4 5">
    <name type="scientific">Brettanomyces naardenensis</name>
    <name type="common">Yeast</name>
    <dbReference type="NCBI Taxonomy" id="13370"/>
    <lineage>
        <taxon>Eukaryota</taxon>
        <taxon>Fungi</taxon>
        <taxon>Dikarya</taxon>
        <taxon>Ascomycota</taxon>
        <taxon>Saccharomycotina</taxon>
        <taxon>Pichiomycetes</taxon>
        <taxon>Pichiales</taxon>
        <taxon>Pichiaceae</taxon>
        <taxon>Brettanomyces</taxon>
    </lineage>
</organism>
<evidence type="ECO:0000256" key="2">
    <source>
        <dbReference type="SAM" id="MobiDB-lite"/>
    </source>
</evidence>
<sequence>MSSDEQEIETKTREEGDGVENETANLDERDEGKGEVKEDGIPSAVDATSVLPSEPSSFDPVDLEDENASIDTEIESIDHSAASPEIGMQPYDIPFDEVDSESFSPKRVRLKADPEGDAKLEQERKRFIFGLCVVDFHHVRGPELEYWIDDSTTDGNEADQIRKFSRVWPQLPFQALPDGAHLFDETFSNFTLTYDDIEECCPELPIERQEIYEVVDGEGEEEDVDVISEPFKGLTTLFGCACIRQLDTDKLKQQGKSLHQQEGFTRSVIQKSVVLITRYPITIQLKEKLSIITKSYFDQLDFSDKSIIKALYDNVSLIYNSNGYHVEDDELYESADPVSHDLKDSDVKIIKESDFYVGLNLKQLVNKLKRKLLVIYKSLLLEQRILIFCRDLNTLSNVQYSLLSLIPNLLMNLSDSGSPLLDKLSRGLRTPTSLKSSDRRSMLEFIGLPLQLFNRGGFFQPYITLQQLDYFGNKNTGWFLAGSSNDILLEHKKDWFDMIVYINEGSEVSGGAGGGNGGGGNNGSAIDFIFREPDVKLEILSKDLKDKILLTSQDKKFIDHVINEVEKNNKLMEGEEEKEGEGEDGGISKTVNNNLSMDSGRFRGGDDYIRYQFEDYLIGMLSSIKYDRFLKANESKLDTIRYLNLNEFENQVNEFNLKFIGQYKGTKNYEIFEKYTEDELFNFFDPVHVGKVIKDEGAGAMIRGLFSGWGGDVGEEGKKGGDEKKKEDGAEKIDGKEVKVENIGVRPTLGESVANVGASMGNFFRRIREQ</sequence>
<dbReference type="PANTHER" id="PTHR31017">
    <property type="entry name" value="LATE SECRETORY PATHWAY PROTEIN AVL9-RELATED"/>
    <property type="match status" value="1"/>
</dbReference>
<dbReference type="AlphaFoldDB" id="A0A448YLF3"/>
<evidence type="ECO:0000313" key="4">
    <source>
        <dbReference type="EMBL" id="VEU21779.1"/>
    </source>
</evidence>
<dbReference type="PANTHER" id="PTHR31017:SF1">
    <property type="entry name" value="LATE SECRETORY PATHWAY PROTEIN AVL9 HOMOLOG"/>
    <property type="match status" value="1"/>
</dbReference>
<dbReference type="InterPro" id="IPR037516">
    <property type="entry name" value="Tripartite_DENN"/>
</dbReference>
<feature type="region of interest" description="Disordered" evidence="2">
    <location>
        <begin position="570"/>
        <end position="591"/>
    </location>
</feature>
<gene>
    <name evidence="4" type="ORF">BRENAR_LOCUS2511</name>
</gene>
<feature type="domain" description="UDENN" evidence="3">
    <location>
        <begin position="129"/>
        <end position="641"/>
    </location>
</feature>
<accession>A0A448YLF3</accession>
<name>A0A448YLF3_BRENA</name>
<evidence type="ECO:0000313" key="5">
    <source>
        <dbReference type="Proteomes" id="UP000290900"/>
    </source>
</evidence>
<dbReference type="Pfam" id="PF09794">
    <property type="entry name" value="Avl9"/>
    <property type="match status" value="2"/>
</dbReference>
<dbReference type="InterPro" id="IPR051731">
    <property type="entry name" value="DENND11/AVL9_GEFs"/>
</dbReference>
<protein>
    <submittedName>
        <fullName evidence="4">DEKNAAC102741</fullName>
    </submittedName>
</protein>
<dbReference type="InterPro" id="IPR018307">
    <property type="entry name" value="ABL9/DENND6_dom"/>
</dbReference>
<dbReference type="PROSITE" id="PS50211">
    <property type="entry name" value="DENN"/>
    <property type="match status" value="1"/>
</dbReference>
<dbReference type="EMBL" id="CAACVR010000012">
    <property type="protein sequence ID" value="VEU21779.1"/>
    <property type="molecule type" value="Genomic_DNA"/>
</dbReference>
<dbReference type="OrthoDB" id="26278at2759"/>
<comment type="similarity">
    <text evidence="1">Belongs to the AVL9 family.</text>
</comment>
<dbReference type="InParanoid" id="A0A448YLF3"/>
<evidence type="ECO:0000256" key="1">
    <source>
        <dbReference type="ARBA" id="ARBA00038178"/>
    </source>
</evidence>
<feature type="compositionally biased region" description="Acidic residues" evidence="2">
    <location>
        <begin position="574"/>
        <end position="584"/>
    </location>
</feature>